<comment type="caution">
    <text evidence="1">The sequence shown here is derived from an EMBL/GenBank/DDBJ whole genome shotgun (WGS) entry which is preliminary data.</text>
</comment>
<organism evidence="1 2">
    <name type="scientific">Selenomonas artemidis F0399</name>
    <dbReference type="NCBI Taxonomy" id="749551"/>
    <lineage>
        <taxon>Bacteria</taxon>
        <taxon>Bacillati</taxon>
        <taxon>Bacillota</taxon>
        <taxon>Negativicutes</taxon>
        <taxon>Selenomonadales</taxon>
        <taxon>Selenomonadaceae</taxon>
        <taxon>Selenomonas</taxon>
    </lineage>
</organism>
<protein>
    <recommendedName>
        <fullName evidence="3">RloB-like protein</fullName>
    </recommendedName>
</protein>
<evidence type="ECO:0008006" key="3">
    <source>
        <dbReference type="Google" id="ProtNLM"/>
    </source>
</evidence>
<dbReference type="HOGENOM" id="CLU_1286944_0_0_9"/>
<evidence type="ECO:0000313" key="2">
    <source>
        <dbReference type="Proteomes" id="UP000004633"/>
    </source>
</evidence>
<accession>E7N1B9</accession>
<reference evidence="1 2" key="1">
    <citation type="submission" date="2010-08" db="EMBL/GenBank/DDBJ databases">
        <authorList>
            <person name="Weinstock G."/>
            <person name="Sodergren E."/>
            <person name="Clifton S."/>
            <person name="Fulton L."/>
            <person name="Fulton B."/>
            <person name="Courtney L."/>
            <person name="Fronick C."/>
            <person name="Harrison M."/>
            <person name="Strong C."/>
            <person name="Farmer C."/>
            <person name="Delahaunty K."/>
            <person name="Markovic C."/>
            <person name="Hall O."/>
            <person name="Minx P."/>
            <person name="Tomlinson C."/>
            <person name="Mitreva M."/>
            <person name="Hou S."/>
            <person name="Chen J."/>
            <person name="Wollam A."/>
            <person name="Pepin K.H."/>
            <person name="Johnson M."/>
            <person name="Bhonagiri V."/>
            <person name="Zhang X."/>
            <person name="Suruliraj S."/>
            <person name="Warren W."/>
            <person name="Chinwalla A."/>
            <person name="Mardis E.R."/>
            <person name="Wilson R.K."/>
        </authorList>
    </citation>
    <scope>NUCLEOTIDE SEQUENCE [LARGE SCALE GENOMIC DNA]</scope>
    <source>
        <strain evidence="1 2">F0399</strain>
    </source>
</reference>
<dbReference type="Proteomes" id="UP000004633">
    <property type="component" value="Unassembled WGS sequence"/>
</dbReference>
<dbReference type="RefSeq" id="WP_009349449.1">
    <property type="nucleotide sequence ID" value="NZ_GL638136.1"/>
</dbReference>
<sequence length="219" mass="25184">MSSPKRLLRKRFEIFCEGDTEYHYIDGMRTRQGVEIALCPINMKGGGYAAFLNELKTKGQVNCVARFMIVDGDRITSNVGEAHAFEELVDYCRQQNKKRGIPCFIILNNPNFEYVACLHAKDFTGQSSEKFICDTMGFERVADFKKKEDVYGFLNANEYCRAHMIARLKSGQKPLYHRYTVKRATVSIEIRETIFSKSDLPLRGSNFDELFDVIDWPSA</sequence>
<proteinExistence type="predicted"/>
<keyword evidence="2" id="KW-1185">Reference proteome</keyword>
<name>E7N1B9_9FIRM</name>
<gene>
    <name evidence="1" type="ORF">HMPREF9555_00772</name>
</gene>
<dbReference type="EMBL" id="AECV01000013">
    <property type="protein sequence ID" value="EFW30020.1"/>
    <property type="molecule type" value="Genomic_DNA"/>
</dbReference>
<evidence type="ECO:0000313" key="1">
    <source>
        <dbReference type="EMBL" id="EFW30020.1"/>
    </source>
</evidence>
<dbReference type="STRING" id="749551.HMPREF9555_00772"/>
<dbReference type="AlphaFoldDB" id="E7N1B9"/>